<organism evidence="1 2">
    <name type="scientific">Bacillus phage PBC2</name>
    <dbReference type="NCBI Taxonomy" id="1675029"/>
    <lineage>
        <taxon>Viruses</taxon>
        <taxon>Duplodnaviria</taxon>
        <taxon>Heunggongvirae</taxon>
        <taxon>Uroviricota</taxon>
        <taxon>Caudoviricetes</taxon>
        <taxon>Andregratiavirinae</taxon>
        <taxon>Haetaevirus</taxon>
        <taxon>Haetaevirus PBC2</taxon>
    </lineage>
</organism>
<keyword evidence="2" id="KW-1185">Reference proteome</keyword>
<dbReference type="EMBL" id="KT070867">
    <property type="protein sequence ID" value="AKQ08427.1"/>
    <property type="molecule type" value="Genomic_DNA"/>
</dbReference>
<protein>
    <submittedName>
        <fullName evidence="1">Uncharacterized protein</fullName>
    </submittedName>
</protein>
<proteinExistence type="predicted"/>
<gene>
    <name evidence="1" type="ORF">PBC2_112</name>
</gene>
<accession>A0A218KC13</accession>
<reference evidence="1 2" key="1">
    <citation type="submission" date="2015-06" db="EMBL/GenBank/DDBJ databases">
        <title>Complete genome sequence of Bacillus cereus phage PBC2.</title>
        <authorList>
            <person name="Kong M."/>
            <person name="Ryu S."/>
        </authorList>
    </citation>
    <scope>NUCLEOTIDE SEQUENCE [LARGE SCALE GENOMIC DNA]</scope>
</reference>
<evidence type="ECO:0000313" key="1">
    <source>
        <dbReference type="EMBL" id="AKQ08427.1"/>
    </source>
</evidence>
<name>A0A218KC13_9CAUD</name>
<evidence type="ECO:0000313" key="2">
    <source>
        <dbReference type="Proteomes" id="UP000223102"/>
    </source>
</evidence>
<dbReference type="Proteomes" id="UP000223102">
    <property type="component" value="Segment"/>
</dbReference>
<sequence length="59" mass="6993">MMKDWQKGILENLYDLANTYYTERTANGALTIPDNQPEKEFIQEVFQACYYILEEPNNN</sequence>